<dbReference type="EMBL" id="PVXO01000069">
    <property type="protein sequence ID" value="PRR77088.1"/>
    <property type="molecule type" value="Genomic_DNA"/>
</dbReference>
<dbReference type="PANTHER" id="PTHR10151:SF120">
    <property type="entry name" value="BIS(5'-ADENOSYL)-TRIPHOSPHATASE"/>
    <property type="match status" value="1"/>
</dbReference>
<evidence type="ECO:0000313" key="1">
    <source>
        <dbReference type="EMBL" id="PRR77088.1"/>
    </source>
</evidence>
<dbReference type="PANTHER" id="PTHR10151">
    <property type="entry name" value="ECTONUCLEOTIDE PYROPHOSPHATASE/PHOSPHODIESTERASE"/>
    <property type="match status" value="1"/>
</dbReference>
<dbReference type="AlphaFoldDB" id="A0A2T0B112"/>
<dbReference type="RefSeq" id="WP_106064636.1">
    <property type="nucleotide sequence ID" value="NZ_PVXO01000069.1"/>
</dbReference>
<dbReference type="SUPFAM" id="SSF53649">
    <property type="entry name" value="Alkaline phosphatase-like"/>
    <property type="match status" value="1"/>
</dbReference>
<dbReference type="Gene3D" id="3.40.720.10">
    <property type="entry name" value="Alkaline Phosphatase, subunit A"/>
    <property type="match status" value="1"/>
</dbReference>
<accession>A0A2T0B112</accession>
<dbReference type="Proteomes" id="UP000239706">
    <property type="component" value="Unassembled WGS sequence"/>
</dbReference>
<organism evidence="1 2">
    <name type="scientific">Clostridium liquoris</name>
    <dbReference type="NCBI Taxonomy" id="1289519"/>
    <lineage>
        <taxon>Bacteria</taxon>
        <taxon>Bacillati</taxon>
        <taxon>Bacillota</taxon>
        <taxon>Clostridia</taxon>
        <taxon>Eubacteriales</taxon>
        <taxon>Clostridiaceae</taxon>
        <taxon>Clostridium</taxon>
    </lineage>
</organism>
<name>A0A2T0B112_9CLOT</name>
<gene>
    <name evidence="1" type="ORF">CLLI_26060</name>
</gene>
<dbReference type="GO" id="GO:0016787">
    <property type="term" value="F:hydrolase activity"/>
    <property type="evidence" value="ECO:0007669"/>
    <property type="project" value="UniProtKB-ARBA"/>
</dbReference>
<evidence type="ECO:0000313" key="2">
    <source>
        <dbReference type="Proteomes" id="UP000239706"/>
    </source>
</evidence>
<dbReference type="OrthoDB" id="9779418at2"/>
<proteinExistence type="predicted"/>
<sequence>MEKYTIIISFDAVGKKDFEILKNMPNFKYLIQNGSYSSNVESVYPSLTYPAHATIVTGNYPKNHGIINNTLLQPKMKNPDWFWYRKYIKGTTLYDLAKENGLKTASLLWPVTAKANIDYNMPEIFPNRIWQNQISTSLSGGSKLFQFIVNKKFGKLRKGFAQPFLDNFVMKSALYLIENKMPNLLLIHLTDVDHFKHNYGCNSSKVLEALKRHDLRLGKIINVLKKINIFHKTTIIALGDHSFLNTEYVIRLNKLFLQKGFISLNNNGEVKDWKVFSNSCSGSAYIYLKDNKDSILKAKVMEELKNFSKENNCINKILTSKEASSFGADEKCFLMLEAKKGYYFINSIEGNILEKTDKSFYKANHGYCPKIKDYKTIFIASGPKIKKNYEIKEMRLIDEAPTIAKTLDLNLGKVDGATLKEIFLA</sequence>
<reference evidence="1 2" key="1">
    <citation type="submission" date="2018-03" db="EMBL/GenBank/DDBJ databases">
        <title>Genome sequence of Clostridium liquoris DSM 100320.</title>
        <authorList>
            <person name="Poehlein A."/>
            <person name="Daniel R."/>
        </authorList>
    </citation>
    <scope>NUCLEOTIDE SEQUENCE [LARGE SCALE GENOMIC DNA]</scope>
    <source>
        <strain evidence="1 2">DSM 100320</strain>
    </source>
</reference>
<dbReference type="InterPro" id="IPR002591">
    <property type="entry name" value="Phosphodiest/P_Trfase"/>
</dbReference>
<dbReference type="CDD" id="cd16018">
    <property type="entry name" value="Enpp"/>
    <property type="match status" value="1"/>
</dbReference>
<dbReference type="Pfam" id="PF01663">
    <property type="entry name" value="Phosphodiest"/>
    <property type="match status" value="1"/>
</dbReference>
<dbReference type="InterPro" id="IPR017850">
    <property type="entry name" value="Alkaline_phosphatase_core_sf"/>
</dbReference>
<keyword evidence="2" id="KW-1185">Reference proteome</keyword>
<comment type="caution">
    <text evidence="1">The sequence shown here is derived from an EMBL/GenBank/DDBJ whole genome shotgun (WGS) entry which is preliminary data.</text>
</comment>
<protein>
    <submittedName>
        <fullName evidence="1">Type I phosphodiesterase / nucleotide pyrophosphatase</fullName>
    </submittedName>
</protein>